<evidence type="ECO:0000313" key="1">
    <source>
        <dbReference type="EMBL" id="SHE67539.1"/>
    </source>
</evidence>
<protein>
    <submittedName>
        <fullName evidence="1">Uncharacterized protein</fullName>
    </submittedName>
</protein>
<evidence type="ECO:0000313" key="2">
    <source>
        <dbReference type="Proteomes" id="UP000184406"/>
    </source>
</evidence>
<keyword evidence="2" id="KW-1185">Reference proteome</keyword>
<accession>A0A1M4VF08</accession>
<organism evidence="1 2">
    <name type="scientific">Arenibacter palladensis</name>
    <dbReference type="NCBI Taxonomy" id="237373"/>
    <lineage>
        <taxon>Bacteria</taxon>
        <taxon>Pseudomonadati</taxon>
        <taxon>Bacteroidota</taxon>
        <taxon>Flavobacteriia</taxon>
        <taxon>Flavobacteriales</taxon>
        <taxon>Flavobacteriaceae</taxon>
        <taxon>Arenibacter</taxon>
    </lineage>
</organism>
<dbReference type="EMBL" id="FQUX01000001">
    <property type="protein sequence ID" value="SHE67539.1"/>
    <property type="molecule type" value="Genomic_DNA"/>
</dbReference>
<reference evidence="2" key="1">
    <citation type="submission" date="2016-11" db="EMBL/GenBank/DDBJ databases">
        <authorList>
            <person name="Varghese N."/>
            <person name="Submissions S."/>
        </authorList>
    </citation>
    <scope>NUCLEOTIDE SEQUENCE [LARGE SCALE GENOMIC DNA]</scope>
    <source>
        <strain evidence="2">DSM 17539</strain>
    </source>
</reference>
<proteinExistence type="predicted"/>
<gene>
    <name evidence="1" type="ORF">SAMN03080594_101953</name>
</gene>
<sequence length="33" mass="3521">MNTLAPRISGMLLKKHLTVKAGLTGTGRQALEN</sequence>
<name>A0A1M4VF08_9FLAO</name>
<dbReference type="AlphaFoldDB" id="A0A1M4VF08"/>
<dbReference type="Proteomes" id="UP000184406">
    <property type="component" value="Unassembled WGS sequence"/>
</dbReference>